<comment type="cofactor">
    <cofactor evidence="1">
        <name>a divalent metal cation</name>
        <dbReference type="ChEBI" id="CHEBI:60240"/>
    </cofactor>
</comment>
<name>A0AAV8Z5M9_9CUCU</name>
<dbReference type="EMBL" id="JANEYF010001679">
    <property type="protein sequence ID" value="KAJ8959550.1"/>
    <property type="molecule type" value="Genomic_DNA"/>
</dbReference>
<organism evidence="4 5">
    <name type="scientific">Rhamnusium bicolor</name>
    <dbReference type="NCBI Taxonomy" id="1586634"/>
    <lineage>
        <taxon>Eukaryota</taxon>
        <taxon>Metazoa</taxon>
        <taxon>Ecdysozoa</taxon>
        <taxon>Arthropoda</taxon>
        <taxon>Hexapoda</taxon>
        <taxon>Insecta</taxon>
        <taxon>Pterygota</taxon>
        <taxon>Neoptera</taxon>
        <taxon>Endopterygota</taxon>
        <taxon>Coleoptera</taxon>
        <taxon>Polyphaga</taxon>
        <taxon>Cucujiformia</taxon>
        <taxon>Chrysomeloidea</taxon>
        <taxon>Cerambycidae</taxon>
        <taxon>Lepturinae</taxon>
        <taxon>Rhagiini</taxon>
        <taxon>Rhamnusium</taxon>
    </lineage>
</organism>
<accession>A0AAV8Z5M9</accession>
<dbReference type="Pfam" id="PF13359">
    <property type="entry name" value="DDE_Tnp_4"/>
    <property type="match status" value="1"/>
</dbReference>
<proteinExistence type="predicted"/>
<evidence type="ECO:0000313" key="5">
    <source>
        <dbReference type="Proteomes" id="UP001162156"/>
    </source>
</evidence>
<comment type="caution">
    <text evidence="4">The sequence shown here is derived from an EMBL/GenBank/DDBJ whole genome shotgun (WGS) entry which is preliminary data.</text>
</comment>
<feature type="domain" description="DDE Tnp4" evidence="3">
    <location>
        <begin position="11"/>
        <end position="66"/>
    </location>
</feature>
<evidence type="ECO:0000259" key="3">
    <source>
        <dbReference type="Pfam" id="PF13359"/>
    </source>
</evidence>
<evidence type="ECO:0000313" key="4">
    <source>
        <dbReference type="EMBL" id="KAJ8959550.1"/>
    </source>
</evidence>
<dbReference type="GO" id="GO:0046872">
    <property type="term" value="F:metal ion binding"/>
    <property type="evidence" value="ECO:0007669"/>
    <property type="project" value="UniProtKB-KW"/>
</dbReference>
<keyword evidence="2" id="KW-0479">Metal-binding</keyword>
<dbReference type="Proteomes" id="UP001162156">
    <property type="component" value="Unassembled WGS sequence"/>
</dbReference>
<dbReference type="AlphaFoldDB" id="A0AAV8Z5M9"/>
<sequence length="113" mass="12972">MTPFLNAAPNTPEAAYTETHIRGRNCAERLNGVFKARFRCIMGERKLRHHPDKVGHIINACAILHNICVEGRLDNDFEIEIQNDDVDMGSQVLLHNEGNIAKQNLIRRYFMQN</sequence>
<gene>
    <name evidence="4" type="ORF">NQ314_006287</name>
</gene>
<keyword evidence="5" id="KW-1185">Reference proteome</keyword>
<evidence type="ECO:0000256" key="1">
    <source>
        <dbReference type="ARBA" id="ARBA00001968"/>
    </source>
</evidence>
<dbReference type="InterPro" id="IPR027806">
    <property type="entry name" value="HARBI1_dom"/>
</dbReference>
<reference evidence="4" key="1">
    <citation type="journal article" date="2023" name="Insect Mol. Biol.">
        <title>Genome sequencing provides insights into the evolution of gene families encoding plant cell wall-degrading enzymes in longhorned beetles.</title>
        <authorList>
            <person name="Shin N.R."/>
            <person name="Okamura Y."/>
            <person name="Kirsch R."/>
            <person name="Pauchet Y."/>
        </authorList>
    </citation>
    <scope>NUCLEOTIDE SEQUENCE</scope>
    <source>
        <strain evidence="4">RBIC_L_NR</strain>
    </source>
</reference>
<evidence type="ECO:0000256" key="2">
    <source>
        <dbReference type="ARBA" id="ARBA00022723"/>
    </source>
</evidence>
<protein>
    <recommendedName>
        <fullName evidence="3">DDE Tnp4 domain-containing protein</fullName>
    </recommendedName>
</protein>